<dbReference type="EMBL" id="CAADEZ010000870">
    <property type="protein sequence ID" value="VFJ75766.1"/>
    <property type="molecule type" value="Genomic_DNA"/>
</dbReference>
<feature type="domain" description="Flavodoxin-like fold" evidence="2">
    <location>
        <begin position="3"/>
        <end position="171"/>
    </location>
</feature>
<evidence type="ECO:0000313" key="4">
    <source>
        <dbReference type="EMBL" id="VFJ75766.1"/>
    </source>
</evidence>
<gene>
    <name evidence="4" type="ORF">BECKFM1743A_GA0114220_108702</name>
    <name evidence="5" type="ORF">BECKFM1743B_GA0114221_103362</name>
    <name evidence="3" type="ORF">BECKFM1743C_GA0114222_103434</name>
</gene>
<dbReference type="GO" id="GO:0009055">
    <property type="term" value="F:electron transfer activity"/>
    <property type="evidence" value="ECO:0007669"/>
    <property type="project" value="TreeGrafter"/>
</dbReference>
<proteinExistence type="predicted"/>
<protein>
    <submittedName>
        <fullName evidence="4">Glutathione-regulated potassium-efflux system ancillary protein KefG</fullName>
    </submittedName>
</protein>
<sequence>MLNLLVLFVHPHLQHSRVNKGLRKAISGLPGIDIHDLYGEYPDFYVDIKREQAKLLANDIVVFQHPLYWYSAPALLQEWHETVIERGWAHGRGAAALHGKYWLQAVTMAGTHESYSPQGQNRFSMTEILRPFEATAHACKMIWLPPFLTYGTSSMDEAAIAAQASNYRQHLTTIQNGEF</sequence>
<dbReference type="InterPro" id="IPR003680">
    <property type="entry name" value="Flavodoxin_fold"/>
</dbReference>
<reference evidence="4" key="1">
    <citation type="submission" date="2019-02" db="EMBL/GenBank/DDBJ databases">
        <authorList>
            <person name="Gruber-Vodicka R. H."/>
            <person name="Seah K. B. B."/>
        </authorList>
    </citation>
    <scope>NUCLEOTIDE SEQUENCE</scope>
    <source>
        <strain evidence="4">BECK_BZ163</strain>
        <strain evidence="5">BECK_BZ164</strain>
        <strain evidence="3">BECK_BZ165</strain>
    </source>
</reference>
<dbReference type="InterPro" id="IPR029039">
    <property type="entry name" value="Flavoprotein-like_sf"/>
</dbReference>
<dbReference type="InterPro" id="IPR046980">
    <property type="entry name" value="KefG/KefF"/>
</dbReference>
<accession>A0A450U0C0</accession>
<dbReference type="GO" id="GO:0010181">
    <property type="term" value="F:FMN binding"/>
    <property type="evidence" value="ECO:0007669"/>
    <property type="project" value="TreeGrafter"/>
</dbReference>
<dbReference type="Gene3D" id="3.40.50.360">
    <property type="match status" value="1"/>
</dbReference>
<dbReference type="PANTHER" id="PTHR47307">
    <property type="entry name" value="GLUTATHIONE-REGULATED POTASSIUM-EFFLUX SYSTEM ANCILLARY PROTEIN KEFG"/>
    <property type="match status" value="1"/>
</dbReference>
<dbReference type="EMBL" id="CAADFL010000336">
    <property type="protein sequence ID" value="VFK14716.1"/>
    <property type="molecule type" value="Genomic_DNA"/>
</dbReference>
<keyword evidence="1" id="KW-0560">Oxidoreductase</keyword>
<evidence type="ECO:0000313" key="5">
    <source>
        <dbReference type="EMBL" id="VFK14716.1"/>
    </source>
</evidence>
<evidence type="ECO:0000313" key="3">
    <source>
        <dbReference type="EMBL" id="VFJ63390.1"/>
    </source>
</evidence>
<organism evidence="4">
    <name type="scientific">Candidatus Kentrum sp. FM</name>
    <dbReference type="NCBI Taxonomy" id="2126340"/>
    <lineage>
        <taxon>Bacteria</taxon>
        <taxon>Pseudomonadati</taxon>
        <taxon>Pseudomonadota</taxon>
        <taxon>Gammaproteobacteria</taxon>
        <taxon>Candidatus Kentrum</taxon>
    </lineage>
</organism>
<dbReference type="Pfam" id="PF02525">
    <property type="entry name" value="Flavodoxin_2"/>
    <property type="match status" value="1"/>
</dbReference>
<dbReference type="AlphaFoldDB" id="A0A450U0C0"/>
<evidence type="ECO:0000259" key="2">
    <source>
        <dbReference type="Pfam" id="PF02525"/>
    </source>
</evidence>
<dbReference type="GO" id="GO:0003955">
    <property type="term" value="F:NAD(P)H dehydrogenase (quinone) activity"/>
    <property type="evidence" value="ECO:0007669"/>
    <property type="project" value="TreeGrafter"/>
</dbReference>
<name>A0A450U0C0_9GAMM</name>
<evidence type="ECO:0000256" key="1">
    <source>
        <dbReference type="ARBA" id="ARBA00023002"/>
    </source>
</evidence>
<dbReference type="EMBL" id="CAADFA010000343">
    <property type="protein sequence ID" value="VFJ63390.1"/>
    <property type="molecule type" value="Genomic_DNA"/>
</dbReference>
<dbReference type="PANTHER" id="PTHR47307:SF1">
    <property type="entry name" value="GLUTATHIONE-REGULATED POTASSIUM-EFFLUX SYSTEM ANCILLARY PROTEIN KEFG"/>
    <property type="match status" value="1"/>
</dbReference>
<dbReference type="SUPFAM" id="SSF52218">
    <property type="entry name" value="Flavoproteins"/>
    <property type="match status" value="1"/>
</dbReference>